<protein>
    <recommendedName>
        <fullName evidence="10">Hexosyltransferase</fullName>
        <ecNumber evidence="10">2.4.1.-</ecNumber>
    </recommendedName>
</protein>
<dbReference type="PANTHER" id="PTHR11214">
    <property type="entry name" value="BETA-1,3-N-ACETYLGLUCOSAMINYLTRANSFERASE"/>
    <property type="match status" value="1"/>
</dbReference>
<evidence type="ECO:0000256" key="4">
    <source>
        <dbReference type="ARBA" id="ARBA00022679"/>
    </source>
</evidence>
<keyword evidence="7" id="KW-1133">Transmembrane helix</keyword>
<comment type="caution">
    <text evidence="11">The sequence shown here is derived from an EMBL/GenBank/DDBJ whole genome shotgun (WGS) entry which is preliminary data.</text>
</comment>
<dbReference type="PANTHER" id="PTHR11214:SF364">
    <property type="entry name" value="HEXOSYLTRANSFERASE"/>
    <property type="match status" value="1"/>
</dbReference>
<dbReference type="EC" id="2.4.1.-" evidence="10"/>
<keyword evidence="5" id="KW-0812">Transmembrane</keyword>
<keyword evidence="6" id="KW-0735">Signal-anchor</keyword>
<sequence length="199" mass="22797">MKSILAVQWINDYCSQAKYIVKADDDIFLNIFAAIEYLVSQIYEKDYAIMCHLKEADTSPIMRDPKSKWYVPKEVFEGRKHYPRFCSGYAVIFTANLVPFLYKASFDAPYFAVDDAYLFGLLLGKVPDVNYISIQDYMTLNQNSALEEYEGTGPLVHVASAAWEEGAMAKFWAKTLSKLTSWAKQHAKITNKKALDRKK</sequence>
<dbReference type="Pfam" id="PF01762">
    <property type="entry name" value="Galactosyl_T"/>
    <property type="match status" value="1"/>
</dbReference>
<accession>A0ABQ9DZC3</accession>
<dbReference type="Gene3D" id="3.90.550.50">
    <property type="match status" value="1"/>
</dbReference>
<evidence type="ECO:0000256" key="2">
    <source>
        <dbReference type="ARBA" id="ARBA00008661"/>
    </source>
</evidence>
<keyword evidence="4" id="KW-0808">Transferase</keyword>
<evidence type="ECO:0000313" key="11">
    <source>
        <dbReference type="EMBL" id="KAJ8298250.1"/>
    </source>
</evidence>
<keyword evidence="9" id="KW-0472">Membrane</keyword>
<keyword evidence="12" id="KW-1185">Reference proteome</keyword>
<name>A0ABQ9DZC3_TEGGR</name>
<proteinExistence type="inferred from homology"/>
<evidence type="ECO:0000256" key="7">
    <source>
        <dbReference type="ARBA" id="ARBA00022989"/>
    </source>
</evidence>
<comment type="similarity">
    <text evidence="2 10">Belongs to the glycosyltransferase 31 family.</text>
</comment>
<evidence type="ECO:0000256" key="1">
    <source>
        <dbReference type="ARBA" id="ARBA00004323"/>
    </source>
</evidence>
<keyword evidence="3 10" id="KW-0328">Glycosyltransferase</keyword>
<evidence type="ECO:0000256" key="10">
    <source>
        <dbReference type="RuleBase" id="RU363063"/>
    </source>
</evidence>
<gene>
    <name evidence="11" type="ORF">KUTeg_024781</name>
</gene>
<reference evidence="11 12" key="1">
    <citation type="submission" date="2022-12" db="EMBL/GenBank/DDBJ databases">
        <title>Chromosome-level genome of Tegillarca granosa.</title>
        <authorList>
            <person name="Kim J."/>
        </authorList>
    </citation>
    <scope>NUCLEOTIDE SEQUENCE [LARGE SCALE GENOMIC DNA]</scope>
    <source>
        <strain evidence="11">Teg-2019</strain>
        <tissue evidence="11">Adductor muscle</tissue>
    </source>
</reference>
<organism evidence="11 12">
    <name type="scientific">Tegillarca granosa</name>
    <name type="common">Malaysian cockle</name>
    <name type="synonym">Anadara granosa</name>
    <dbReference type="NCBI Taxonomy" id="220873"/>
    <lineage>
        <taxon>Eukaryota</taxon>
        <taxon>Metazoa</taxon>
        <taxon>Spiralia</taxon>
        <taxon>Lophotrochozoa</taxon>
        <taxon>Mollusca</taxon>
        <taxon>Bivalvia</taxon>
        <taxon>Autobranchia</taxon>
        <taxon>Pteriomorphia</taxon>
        <taxon>Arcoida</taxon>
        <taxon>Arcoidea</taxon>
        <taxon>Arcidae</taxon>
        <taxon>Tegillarca</taxon>
    </lineage>
</organism>
<dbReference type="Proteomes" id="UP001217089">
    <property type="component" value="Unassembled WGS sequence"/>
</dbReference>
<evidence type="ECO:0000256" key="5">
    <source>
        <dbReference type="ARBA" id="ARBA00022692"/>
    </source>
</evidence>
<evidence type="ECO:0000256" key="6">
    <source>
        <dbReference type="ARBA" id="ARBA00022968"/>
    </source>
</evidence>
<keyword evidence="8 10" id="KW-0333">Golgi apparatus</keyword>
<evidence type="ECO:0000313" key="12">
    <source>
        <dbReference type="Proteomes" id="UP001217089"/>
    </source>
</evidence>
<dbReference type="EMBL" id="JARBDR010000923">
    <property type="protein sequence ID" value="KAJ8298250.1"/>
    <property type="molecule type" value="Genomic_DNA"/>
</dbReference>
<evidence type="ECO:0000256" key="3">
    <source>
        <dbReference type="ARBA" id="ARBA00022676"/>
    </source>
</evidence>
<evidence type="ECO:0000256" key="9">
    <source>
        <dbReference type="ARBA" id="ARBA00023136"/>
    </source>
</evidence>
<dbReference type="InterPro" id="IPR002659">
    <property type="entry name" value="Glyco_trans_31"/>
</dbReference>
<evidence type="ECO:0000256" key="8">
    <source>
        <dbReference type="ARBA" id="ARBA00023034"/>
    </source>
</evidence>
<comment type="subcellular location">
    <subcellularLocation>
        <location evidence="1 10">Golgi apparatus membrane</location>
        <topology evidence="1 10">Single-pass type II membrane protein</topology>
    </subcellularLocation>
</comment>